<accession>A0A4Y7RWJ0</accession>
<proteinExistence type="predicted"/>
<dbReference type="OrthoDB" id="90759at2"/>
<protein>
    <recommendedName>
        <fullName evidence="3">Phage tail protein I</fullName>
    </recommendedName>
</protein>
<dbReference type="NCBIfam" id="TIGR01634">
    <property type="entry name" value="tail_P2_I"/>
    <property type="match status" value="1"/>
</dbReference>
<dbReference type="Pfam" id="PF09684">
    <property type="entry name" value="Tail_P2_I"/>
    <property type="match status" value="1"/>
</dbReference>
<sequence length="199" mass="22113">MSKDIYTISLLDLLPQSLKGDPDVEALAKALDPELQAVSAAIIECVLLPRVDELPEEVVDYLAWQLHVDFYDPNYSLAVKRTLVKQSIPRHRKKGTPAAVEELATTVFGSARVIGWYEYGGDPYRFRVITGNEQVVLGDRYAEFVNALESVKRKSAWLDDILFEGTFEFSSQLGVVETDANKGFADLEQTVGGTLSDIL</sequence>
<reference evidence="1 2" key="1">
    <citation type="journal article" date="2018" name="Environ. Microbiol.">
        <title>Novel energy conservation strategies and behaviour of Pelotomaculum schinkii driving syntrophic propionate catabolism.</title>
        <authorList>
            <person name="Hidalgo-Ahumada C.A.P."/>
            <person name="Nobu M.K."/>
            <person name="Narihiro T."/>
            <person name="Tamaki H."/>
            <person name="Liu W.T."/>
            <person name="Kamagata Y."/>
            <person name="Stams A.J.M."/>
            <person name="Imachi H."/>
            <person name="Sousa D.Z."/>
        </authorList>
    </citation>
    <scope>NUCLEOTIDE SEQUENCE [LARGE SCALE GENOMIC DNA]</scope>
    <source>
        <strain evidence="1 2">MGP</strain>
    </source>
</reference>
<dbReference type="InterPro" id="IPR006521">
    <property type="entry name" value="Tail_protein_I"/>
</dbReference>
<evidence type="ECO:0000313" key="1">
    <source>
        <dbReference type="EMBL" id="TEB13354.1"/>
    </source>
</evidence>
<dbReference type="AlphaFoldDB" id="A0A4Y7RWJ0"/>
<name>A0A4Y7RWJ0_9FIRM</name>
<organism evidence="1 2">
    <name type="scientific">Pelotomaculum propionicicum</name>
    <dbReference type="NCBI Taxonomy" id="258475"/>
    <lineage>
        <taxon>Bacteria</taxon>
        <taxon>Bacillati</taxon>
        <taxon>Bacillota</taxon>
        <taxon>Clostridia</taxon>
        <taxon>Eubacteriales</taxon>
        <taxon>Desulfotomaculaceae</taxon>
        <taxon>Pelotomaculum</taxon>
    </lineage>
</organism>
<dbReference type="Proteomes" id="UP000297597">
    <property type="component" value="Unassembled WGS sequence"/>
</dbReference>
<dbReference type="EMBL" id="QFFZ01000002">
    <property type="protein sequence ID" value="TEB13354.1"/>
    <property type="molecule type" value="Genomic_DNA"/>
</dbReference>
<comment type="caution">
    <text evidence="1">The sequence shown here is derived from an EMBL/GenBank/DDBJ whole genome shotgun (WGS) entry which is preliminary data.</text>
</comment>
<evidence type="ECO:0008006" key="3">
    <source>
        <dbReference type="Google" id="ProtNLM"/>
    </source>
</evidence>
<gene>
    <name evidence="1" type="ORF">Pmgp_00248</name>
</gene>
<keyword evidence="2" id="KW-1185">Reference proteome</keyword>
<dbReference type="RefSeq" id="WP_134212149.1">
    <property type="nucleotide sequence ID" value="NZ_QFFZ01000002.1"/>
</dbReference>
<evidence type="ECO:0000313" key="2">
    <source>
        <dbReference type="Proteomes" id="UP000297597"/>
    </source>
</evidence>